<evidence type="ECO:0000313" key="4">
    <source>
        <dbReference type="EMBL" id="VUD38929.1"/>
    </source>
</evidence>
<dbReference type="AlphaFoldDB" id="A0A1K0JCM3"/>
<sequence length="29" mass="3442">MSWRPFLYLIINPHPLLSARRGHLRLVQG</sequence>
<name>A0A1K0JCM3_ECOLX</name>
<gene>
    <name evidence="3" type="ORF">NCTC10429_03876</name>
    <name evidence="1" type="ORF">NCTC11126_05761</name>
    <name evidence="2" type="ORF">NCTC13148_00240</name>
    <name evidence="4" type="ORF">SAMEA4363221_00018</name>
</gene>
<evidence type="ECO:0000313" key="3">
    <source>
        <dbReference type="EMBL" id="STM57303.1"/>
    </source>
</evidence>
<keyword evidence="4" id="KW-0614">Plasmid</keyword>
<evidence type="ECO:0000313" key="2">
    <source>
        <dbReference type="EMBL" id="STL60753.1"/>
    </source>
</evidence>
<protein>
    <submittedName>
        <fullName evidence="2">Uncharacterized protein</fullName>
    </submittedName>
</protein>
<reference evidence="5 6" key="1">
    <citation type="submission" date="2018-06" db="EMBL/GenBank/DDBJ databases">
        <authorList>
            <consortium name="Pathogen Informatics"/>
            <person name="Doyle S."/>
        </authorList>
    </citation>
    <scope>NUCLEOTIDE SEQUENCE [LARGE SCALE GENOMIC DNA]</scope>
    <source>
        <strain evidence="3 6">NCTC10429</strain>
        <strain evidence="1 5">NCTC11126</strain>
        <strain evidence="2 7">NCTC13148</strain>
    </source>
</reference>
<evidence type="ECO:0000313" key="5">
    <source>
        <dbReference type="Proteomes" id="UP000250561"/>
    </source>
</evidence>
<geneLocation type="plasmid" evidence="4">
    <name>1</name>
</geneLocation>
<dbReference type="EMBL" id="UGET01000002">
    <property type="protein sequence ID" value="STL60753.1"/>
    <property type="molecule type" value="Genomic_DNA"/>
</dbReference>
<evidence type="ECO:0000313" key="6">
    <source>
        <dbReference type="Proteomes" id="UP000254088"/>
    </source>
</evidence>
<proteinExistence type="predicted"/>
<evidence type="ECO:0000313" key="1">
    <source>
        <dbReference type="EMBL" id="SPW57871.1"/>
    </source>
</evidence>
<dbReference type="Proteomes" id="UP000254255">
    <property type="component" value="Unassembled WGS sequence"/>
</dbReference>
<dbReference type="Proteomes" id="UP000250561">
    <property type="component" value="Unassembled WGS sequence"/>
</dbReference>
<dbReference type="EMBL" id="UARS01000018">
    <property type="protein sequence ID" value="SPW57871.1"/>
    <property type="molecule type" value="Genomic_DNA"/>
</dbReference>
<organism evidence="2 7">
    <name type="scientific">Escherichia coli</name>
    <dbReference type="NCBI Taxonomy" id="562"/>
    <lineage>
        <taxon>Bacteria</taxon>
        <taxon>Pseudomonadati</taxon>
        <taxon>Pseudomonadota</taxon>
        <taxon>Gammaproteobacteria</taxon>
        <taxon>Enterobacterales</taxon>
        <taxon>Enterobacteriaceae</taxon>
        <taxon>Escherichia</taxon>
    </lineage>
</organism>
<reference evidence="4" key="2">
    <citation type="submission" date="2019-06" db="EMBL/GenBank/DDBJ databases">
        <authorList>
            <consortium name="Pathogen Informatics"/>
        </authorList>
    </citation>
    <scope>NUCLEOTIDE SEQUENCE [LARGE SCALE GENOMIC DNA]</scope>
    <source>
        <strain evidence="4">VREC-hospital6490038</strain>
        <plasmid evidence="4">1</plasmid>
    </source>
</reference>
<dbReference type="EMBL" id="UGEX01000002">
    <property type="protein sequence ID" value="STM57303.1"/>
    <property type="molecule type" value="Genomic_DNA"/>
</dbReference>
<dbReference type="EMBL" id="LR595881">
    <property type="protein sequence ID" value="VUD38929.1"/>
    <property type="molecule type" value="Genomic_DNA"/>
</dbReference>
<evidence type="ECO:0000313" key="7">
    <source>
        <dbReference type="Proteomes" id="UP000254255"/>
    </source>
</evidence>
<accession>A0A1K0JCM3</accession>
<dbReference type="Proteomes" id="UP000254088">
    <property type="component" value="Unassembled WGS sequence"/>
</dbReference>